<dbReference type="Proteomes" id="UP001632038">
    <property type="component" value="Unassembled WGS sequence"/>
</dbReference>
<evidence type="ECO:0000256" key="1">
    <source>
        <dbReference type="ARBA" id="ARBA00001946"/>
    </source>
</evidence>
<dbReference type="InterPro" id="IPR034741">
    <property type="entry name" value="Terpene_cyclase-like_1_C"/>
</dbReference>
<reference evidence="7" key="1">
    <citation type="journal article" date="2024" name="IScience">
        <title>Strigolactones Initiate the Formation of Haustorium-like Structures in Castilleja.</title>
        <authorList>
            <person name="Buerger M."/>
            <person name="Peterson D."/>
            <person name="Chory J."/>
        </authorList>
    </citation>
    <scope>NUCLEOTIDE SEQUENCE [LARGE SCALE GENOMIC DNA]</scope>
</reference>
<evidence type="ECO:0000313" key="7">
    <source>
        <dbReference type="Proteomes" id="UP001632038"/>
    </source>
</evidence>
<evidence type="ECO:0008006" key="8">
    <source>
        <dbReference type="Google" id="ProtNLM"/>
    </source>
</evidence>
<dbReference type="GO" id="GO:0046872">
    <property type="term" value="F:metal ion binding"/>
    <property type="evidence" value="ECO:0007669"/>
    <property type="project" value="UniProtKB-KW"/>
</dbReference>
<dbReference type="Pfam" id="PF03936">
    <property type="entry name" value="Terpene_synth_C"/>
    <property type="match status" value="1"/>
</dbReference>
<dbReference type="FunFam" id="1.50.10.130:FF:000001">
    <property type="entry name" value="Isoprene synthase, chloroplastic"/>
    <property type="match status" value="1"/>
</dbReference>
<dbReference type="InterPro" id="IPR044814">
    <property type="entry name" value="Terpene_cyclase_plant_C1"/>
</dbReference>
<evidence type="ECO:0000313" key="6">
    <source>
        <dbReference type="EMBL" id="KAL3617318.1"/>
    </source>
</evidence>
<dbReference type="InterPro" id="IPR008930">
    <property type="entry name" value="Terpenoid_cyclase/PrenylTrfase"/>
</dbReference>
<comment type="caution">
    <text evidence="6">The sequence shown here is derived from an EMBL/GenBank/DDBJ whole genome shotgun (WGS) entry which is preliminary data.</text>
</comment>
<dbReference type="Pfam" id="PF01397">
    <property type="entry name" value="Terpene_synth"/>
    <property type="match status" value="1"/>
</dbReference>
<dbReference type="SFLD" id="SFLDG01019">
    <property type="entry name" value="Terpene_Cyclase_Like_1_C_Termi"/>
    <property type="match status" value="1"/>
</dbReference>
<sequence length="434" mass="51321">MSNIIRLHMATPYNKTTYNNPFIFDNKPSNHKYLLSRINGAATGLRNNFSIFKHKAQTCDDQTISTQRRSGNYKPPIWNNNFVQSLHSEYKDERYLRRADEIKVKVKMLLDEEMDYIRRLELVDDLERLGISYHFDDKIKQVLNHIYDDQGIKYYDPMDLYSTALRFRLFRQHGFSVSQDVFDRFKNEDGGFKASLRDDTKGLLELYEASFMSTQGEKTLELAKEFATKFMKKKIDDDHENIEEHLSLLVQNALDLPLNWRSPKLSSRWFITNAYEKRKCLNPTVLEFAKLDFNIVQATHQQELKHVSRWWEQTGLAEKLPFVRERLVECYLFTVGGILFEPQYGYERITITKVNSFVTAIDDIFDVYGTFEELQLFNDVIQRWDIEAMDKLPNYMQICFLALNNFVDEMAYHVFKEQGVFIIPHLRKSVTTNS</sequence>
<dbReference type="GO" id="GO:0006721">
    <property type="term" value="P:terpenoid metabolic process"/>
    <property type="evidence" value="ECO:0007669"/>
    <property type="project" value="UniProtKB-ARBA"/>
</dbReference>
<evidence type="ECO:0000256" key="3">
    <source>
        <dbReference type="ARBA" id="ARBA00022842"/>
    </source>
</evidence>
<dbReference type="SFLD" id="SFLDS00005">
    <property type="entry name" value="Isoprenoid_Synthase_Type_I"/>
    <property type="match status" value="1"/>
</dbReference>
<evidence type="ECO:0000256" key="2">
    <source>
        <dbReference type="ARBA" id="ARBA00022723"/>
    </source>
</evidence>
<proteinExistence type="predicted"/>
<accession>A0ABD3BIP2</accession>
<dbReference type="InterPro" id="IPR050148">
    <property type="entry name" value="Terpene_synthase-like"/>
</dbReference>
<evidence type="ECO:0000259" key="5">
    <source>
        <dbReference type="Pfam" id="PF03936"/>
    </source>
</evidence>
<keyword evidence="2" id="KW-0479">Metal-binding</keyword>
<keyword evidence="7" id="KW-1185">Reference proteome</keyword>
<organism evidence="6 7">
    <name type="scientific">Castilleja foliolosa</name>
    <dbReference type="NCBI Taxonomy" id="1961234"/>
    <lineage>
        <taxon>Eukaryota</taxon>
        <taxon>Viridiplantae</taxon>
        <taxon>Streptophyta</taxon>
        <taxon>Embryophyta</taxon>
        <taxon>Tracheophyta</taxon>
        <taxon>Spermatophyta</taxon>
        <taxon>Magnoliopsida</taxon>
        <taxon>eudicotyledons</taxon>
        <taxon>Gunneridae</taxon>
        <taxon>Pentapetalae</taxon>
        <taxon>asterids</taxon>
        <taxon>lamiids</taxon>
        <taxon>Lamiales</taxon>
        <taxon>Orobanchaceae</taxon>
        <taxon>Pedicularideae</taxon>
        <taxon>Castillejinae</taxon>
        <taxon>Castilleja</taxon>
    </lineage>
</organism>
<dbReference type="InterPro" id="IPR036965">
    <property type="entry name" value="Terpene_synth_N_sf"/>
</dbReference>
<dbReference type="CDD" id="cd00684">
    <property type="entry name" value="Terpene_cyclase_plant_C1"/>
    <property type="match status" value="1"/>
</dbReference>
<evidence type="ECO:0000259" key="4">
    <source>
        <dbReference type="Pfam" id="PF01397"/>
    </source>
</evidence>
<dbReference type="InterPro" id="IPR005630">
    <property type="entry name" value="Terpene_synthase_metal-bd"/>
</dbReference>
<keyword evidence="3" id="KW-0460">Magnesium</keyword>
<dbReference type="EMBL" id="JAVIJP010000083">
    <property type="protein sequence ID" value="KAL3617318.1"/>
    <property type="molecule type" value="Genomic_DNA"/>
</dbReference>
<comment type="cofactor">
    <cofactor evidence="1">
        <name>Mg(2+)</name>
        <dbReference type="ChEBI" id="CHEBI:18420"/>
    </cofactor>
</comment>
<feature type="domain" description="Terpene synthase metal-binding" evidence="5">
    <location>
        <begin position="313"/>
        <end position="430"/>
    </location>
</feature>
<dbReference type="InterPro" id="IPR001906">
    <property type="entry name" value="Terpene_synth_N"/>
</dbReference>
<dbReference type="Gene3D" id="1.50.10.130">
    <property type="entry name" value="Terpene synthase, N-terminal domain"/>
    <property type="match status" value="1"/>
</dbReference>
<dbReference type="Gene3D" id="1.10.600.10">
    <property type="entry name" value="Farnesyl Diphosphate Synthase"/>
    <property type="match status" value="1"/>
</dbReference>
<name>A0ABD3BIP2_9LAMI</name>
<dbReference type="InterPro" id="IPR008949">
    <property type="entry name" value="Isoprenoid_synthase_dom_sf"/>
</dbReference>
<dbReference type="PANTHER" id="PTHR31225">
    <property type="entry name" value="OS04G0344100 PROTEIN-RELATED"/>
    <property type="match status" value="1"/>
</dbReference>
<protein>
    <recommendedName>
        <fullName evidence="8">Monoterpene synthase</fullName>
    </recommendedName>
</protein>
<dbReference type="PANTHER" id="PTHR31225:SF9">
    <property type="entry name" value="TERPENE SYNTHASE 10"/>
    <property type="match status" value="1"/>
</dbReference>
<dbReference type="SUPFAM" id="SSF48576">
    <property type="entry name" value="Terpenoid synthases"/>
    <property type="match status" value="1"/>
</dbReference>
<dbReference type="SUPFAM" id="SSF48239">
    <property type="entry name" value="Terpenoid cyclases/Protein prenyltransferases"/>
    <property type="match status" value="1"/>
</dbReference>
<dbReference type="AlphaFoldDB" id="A0ABD3BIP2"/>
<gene>
    <name evidence="6" type="ORF">CASFOL_038863</name>
</gene>
<feature type="domain" description="Terpene synthase N-terminal" evidence="4">
    <location>
        <begin position="77"/>
        <end position="254"/>
    </location>
</feature>